<dbReference type="InterPro" id="IPR036179">
    <property type="entry name" value="Ig-like_dom_sf"/>
</dbReference>
<dbReference type="SUPFAM" id="SSF48726">
    <property type="entry name" value="Immunoglobulin"/>
    <property type="match status" value="1"/>
</dbReference>
<dbReference type="InterPro" id="IPR007110">
    <property type="entry name" value="Ig-like_dom"/>
</dbReference>
<organism evidence="2">
    <name type="scientific">Vibrio splendidus</name>
    <dbReference type="NCBI Taxonomy" id="29497"/>
    <lineage>
        <taxon>Bacteria</taxon>
        <taxon>Pseudomonadati</taxon>
        <taxon>Pseudomonadota</taxon>
        <taxon>Gammaproteobacteria</taxon>
        <taxon>Vibrionales</taxon>
        <taxon>Vibrionaceae</taxon>
        <taxon>Vibrio</taxon>
    </lineage>
</organism>
<feature type="domain" description="Ig-like" evidence="1">
    <location>
        <begin position="150"/>
        <end position="234"/>
    </location>
</feature>
<evidence type="ECO:0000259" key="1">
    <source>
        <dbReference type="PROSITE" id="PS50835"/>
    </source>
</evidence>
<name>A0A0H3ZNC9_VIBSP</name>
<dbReference type="Pfam" id="PF16463">
    <property type="entry name" value="Phage_TTP_13"/>
    <property type="match status" value="1"/>
</dbReference>
<dbReference type="InterPro" id="IPR032493">
    <property type="entry name" value="Phage_TTP_13"/>
</dbReference>
<accession>A0A0H3ZNC9</accession>
<dbReference type="AlphaFoldDB" id="A0A0H3ZNC9"/>
<dbReference type="EMBL" id="KP795544">
    <property type="protein sequence ID" value="AKN37685.1"/>
    <property type="molecule type" value="Genomic_DNA"/>
</dbReference>
<dbReference type="Gene3D" id="2.60.40.10">
    <property type="entry name" value="Immunoglobulins"/>
    <property type="match status" value="1"/>
</dbReference>
<dbReference type="PROSITE" id="PS50835">
    <property type="entry name" value="IG_LIKE"/>
    <property type="match status" value="1"/>
</dbReference>
<dbReference type="InterPro" id="IPR013783">
    <property type="entry name" value="Ig-like_fold"/>
</dbReference>
<protein>
    <submittedName>
        <fullName evidence="2">Phage tail fiber protein</fullName>
    </submittedName>
</protein>
<evidence type="ECO:0000313" key="2">
    <source>
        <dbReference type="EMBL" id="AKN37685.1"/>
    </source>
</evidence>
<proteinExistence type="predicted"/>
<sequence length="236" mass="25512">MSNGIPEPDYAKLPAGTRFKVGAVGAALADMVLLKDADQVGVTGKTTSYSQVTRLIDTDHKYMAQMSEGEDKSFRFLDAGETDQDLNDFLKSSERKETKAVLIEWPNKRYALMNIVLGGWAHEEPDKTNAMYLTVAGKQNGLVRGFQKAPTIKTQPQDATAADGNAVGFTVEPTDDDVNVQWQEKPSGGSWTDITGEIGYTLSMTAETAKDGNQYQAVVTNLYGSASTDPATLTVS</sequence>
<reference evidence="2" key="1">
    <citation type="journal article" date="2015" name="MBio">
        <title>Eco-Evolutionary Dynamics of Episomes among Ecologically Cohesive Bacterial Populations.</title>
        <authorList>
            <person name="Xue H."/>
            <person name="Cordero O.X."/>
            <person name="Camas F.M."/>
            <person name="Trimble W."/>
            <person name="Meyer F."/>
            <person name="Guglielmini J."/>
            <person name="Rocha E.P."/>
            <person name="Polz M.F."/>
        </authorList>
    </citation>
    <scope>NUCLEOTIDE SEQUENCE</scope>
    <source>
        <strain evidence="2">5S_214</strain>
    </source>
</reference>